<name>A0A225V0T0_9STRA</name>
<accession>A0A225V0T0</accession>
<feature type="compositionally biased region" description="Polar residues" evidence="1">
    <location>
        <begin position="23"/>
        <end position="48"/>
    </location>
</feature>
<evidence type="ECO:0000313" key="3">
    <source>
        <dbReference type="Proteomes" id="UP000198211"/>
    </source>
</evidence>
<protein>
    <submittedName>
        <fullName evidence="2">Uncharacterized protein</fullName>
    </submittedName>
</protein>
<reference evidence="3" key="1">
    <citation type="submission" date="2017-03" db="EMBL/GenBank/DDBJ databases">
        <title>Phytopthora megakarya and P. palmivora, two closely related causual agents of cacao black pod achieved similar genome size and gene model numbers by different mechanisms.</title>
        <authorList>
            <person name="Ali S."/>
            <person name="Shao J."/>
            <person name="Larry D.J."/>
            <person name="Kronmiller B."/>
            <person name="Shen D."/>
            <person name="Strem M.D."/>
            <person name="Melnick R.L."/>
            <person name="Guiltinan M.J."/>
            <person name="Tyler B.M."/>
            <person name="Meinhardt L.W."/>
            <person name="Bailey B.A."/>
        </authorList>
    </citation>
    <scope>NUCLEOTIDE SEQUENCE [LARGE SCALE GENOMIC DNA]</scope>
    <source>
        <strain evidence="3">zdho120</strain>
    </source>
</reference>
<organism evidence="2 3">
    <name type="scientific">Phytophthora megakarya</name>
    <dbReference type="NCBI Taxonomy" id="4795"/>
    <lineage>
        <taxon>Eukaryota</taxon>
        <taxon>Sar</taxon>
        <taxon>Stramenopiles</taxon>
        <taxon>Oomycota</taxon>
        <taxon>Peronosporomycetes</taxon>
        <taxon>Peronosporales</taxon>
        <taxon>Peronosporaceae</taxon>
        <taxon>Phytophthora</taxon>
    </lineage>
</organism>
<evidence type="ECO:0000256" key="1">
    <source>
        <dbReference type="SAM" id="MobiDB-lite"/>
    </source>
</evidence>
<proteinExistence type="predicted"/>
<dbReference type="EMBL" id="NBNE01008497">
    <property type="protein sequence ID" value="OWY99425.1"/>
    <property type="molecule type" value="Genomic_DNA"/>
</dbReference>
<gene>
    <name evidence="2" type="ORF">PHMEG_00029571</name>
</gene>
<feature type="region of interest" description="Disordered" evidence="1">
    <location>
        <begin position="1"/>
        <end position="57"/>
    </location>
</feature>
<dbReference type="AlphaFoldDB" id="A0A225V0T0"/>
<feature type="compositionally biased region" description="Basic and acidic residues" evidence="1">
    <location>
        <begin position="238"/>
        <end position="271"/>
    </location>
</feature>
<dbReference type="PANTHER" id="PTHR37558">
    <property type="entry name" value="HTH CENPB-TYPE DOMAIN-CONTAINING PROTEIN"/>
    <property type="match status" value="1"/>
</dbReference>
<dbReference type="PANTHER" id="PTHR37558:SF1">
    <property type="entry name" value="HTH CENPB-TYPE DOMAIN-CONTAINING PROTEIN"/>
    <property type="match status" value="1"/>
</dbReference>
<feature type="region of interest" description="Disordered" evidence="1">
    <location>
        <begin position="236"/>
        <end position="273"/>
    </location>
</feature>
<comment type="caution">
    <text evidence="2">The sequence shown here is derived from an EMBL/GenBank/DDBJ whole genome shotgun (WGS) entry which is preliminary data.</text>
</comment>
<feature type="compositionally biased region" description="Basic and acidic residues" evidence="1">
    <location>
        <begin position="1"/>
        <end position="11"/>
    </location>
</feature>
<dbReference type="Proteomes" id="UP000198211">
    <property type="component" value="Unassembled WGS sequence"/>
</dbReference>
<dbReference type="OrthoDB" id="128386at2759"/>
<evidence type="ECO:0000313" key="2">
    <source>
        <dbReference type="EMBL" id="OWY99425.1"/>
    </source>
</evidence>
<sequence>MQLADFGREFPGDYDYPGDEENASGQHNGATDPITEQSTSATVTSETPVTPRKRFGPDEDYLLAIQVNKETPFKAKFGSIRKEWQKVADTLNASPNFNMLPIQGTTAQARFEALLVKHKKWEASSKRASGSNEEETQYIKVLTDLTQKVNDHKADKAKSAAKSADAESAKVLAGDVVRAAAVTRLQLGKRSGSDAGDVSQPSRTKTQKVRPSELSSVMQDMETDRSRAMDEFLQMQKAEMEQRNLELRFDREEREKEREERRAEREERQQERQLQQELLTNLLRLLEPKQR</sequence>
<feature type="region of interest" description="Disordered" evidence="1">
    <location>
        <begin position="188"/>
        <end position="224"/>
    </location>
</feature>
<keyword evidence="3" id="KW-1185">Reference proteome</keyword>